<dbReference type="SUPFAM" id="SSF52540">
    <property type="entry name" value="P-loop containing nucleoside triphosphate hydrolases"/>
    <property type="match status" value="1"/>
</dbReference>
<evidence type="ECO:0000256" key="1">
    <source>
        <dbReference type="ARBA" id="ARBA00003784"/>
    </source>
</evidence>
<evidence type="ECO:0000256" key="5">
    <source>
        <dbReference type="ARBA" id="ARBA00022741"/>
    </source>
</evidence>
<dbReference type="InterPro" id="IPR027417">
    <property type="entry name" value="P-loop_NTPase"/>
</dbReference>
<keyword evidence="20" id="KW-1185">Reference proteome</keyword>
<dbReference type="EC" id="7.1.2.2" evidence="15"/>
<dbReference type="Gene3D" id="1.20.150.20">
    <property type="entry name" value="ATP synthase alpha/beta chain, C-terminal domain"/>
    <property type="match status" value="1"/>
</dbReference>
<feature type="binding site" evidence="15">
    <location>
        <begin position="169"/>
        <end position="176"/>
    </location>
    <ligand>
        <name>ATP</name>
        <dbReference type="ChEBI" id="CHEBI:30616"/>
    </ligand>
</feature>
<keyword evidence="10 15" id="KW-0472">Membrane</keyword>
<evidence type="ECO:0000256" key="11">
    <source>
        <dbReference type="ARBA" id="ARBA00023196"/>
    </source>
</evidence>
<evidence type="ECO:0000256" key="7">
    <source>
        <dbReference type="ARBA" id="ARBA00022840"/>
    </source>
</evidence>
<keyword evidence="4 15" id="KW-1003">Cell membrane</keyword>
<dbReference type="NCBIfam" id="TIGR00962">
    <property type="entry name" value="atpA"/>
    <property type="match status" value="1"/>
</dbReference>
<dbReference type="CDD" id="cd01132">
    <property type="entry name" value="F1-ATPase_alpha_CD"/>
    <property type="match status" value="1"/>
</dbReference>
<organism evidence="19 20">
    <name type="scientific">Buchnera aphidicola</name>
    <name type="common">Therioaphis trifolii</name>
    <dbReference type="NCBI Taxonomy" id="1241884"/>
    <lineage>
        <taxon>Bacteria</taxon>
        <taxon>Pseudomonadati</taxon>
        <taxon>Pseudomonadota</taxon>
        <taxon>Gammaproteobacteria</taxon>
        <taxon>Enterobacterales</taxon>
        <taxon>Erwiniaceae</taxon>
        <taxon>Buchnera</taxon>
    </lineage>
</organism>
<dbReference type="InterPro" id="IPR005294">
    <property type="entry name" value="ATP_synth_F1_asu"/>
</dbReference>
<dbReference type="InterPro" id="IPR020003">
    <property type="entry name" value="ATPase_a/bsu_AS"/>
</dbReference>
<evidence type="ECO:0000256" key="2">
    <source>
        <dbReference type="ARBA" id="ARBA00004370"/>
    </source>
</evidence>
<dbReference type="OrthoDB" id="9803053at2"/>
<dbReference type="Gene3D" id="3.40.50.300">
    <property type="entry name" value="P-loop containing nucleotide triphosphate hydrolases"/>
    <property type="match status" value="1"/>
</dbReference>
<dbReference type="GO" id="GO:0005886">
    <property type="term" value="C:plasma membrane"/>
    <property type="evidence" value="ECO:0007669"/>
    <property type="project" value="UniProtKB-SubCell"/>
</dbReference>
<evidence type="ECO:0000256" key="9">
    <source>
        <dbReference type="ARBA" id="ARBA00023065"/>
    </source>
</evidence>
<dbReference type="SUPFAM" id="SSF47917">
    <property type="entry name" value="C-terminal domain of alpha and beta subunits of F1 ATP synthase"/>
    <property type="match status" value="1"/>
</dbReference>
<dbReference type="InterPro" id="IPR038376">
    <property type="entry name" value="ATP_synth_asu_C_sf"/>
</dbReference>
<dbReference type="Gene3D" id="2.40.30.20">
    <property type="match status" value="1"/>
</dbReference>
<dbReference type="PROSITE" id="PS00152">
    <property type="entry name" value="ATPASE_ALPHA_BETA"/>
    <property type="match status" value="1"/>
</dbReference>
<dbReference type="InterPro" id="IPR036121">
    <property type="entry name" value="ATPase_F1/V1/A1_a/bsu_N_sf"/>
</dbReference>
<dbReference type="HAMAP" id="MF_01346">
    <property type="entry name" value="ATP_synth_alpha_bact"/>
    <property type="match status" value="1"/>
</dbReference>
<dbReference type="Pfam" id="PF02874">
    <property type="entry name" value="ATP-synt_ab_N"/>
    <property type="match status" value="1"/>
</dbReference>
<feature type="domain" description="ATPase F1/V1/A1 complex alpha/beta subunit nucleotide-binding" evidence="16">
    <location>
        <begin position="149"/>
        <end position="375"/>
    </location>
</feature>
<comment type="similarity">
    <text evidence="13">Belongs to the ATPase alpha/beta chains family. T3SS ATPase subfamily.</text>
</comment>
<dbReference type="InterPro" id="IPR004100">
    <property type="entry name" value="ATPase_F1/V1/A1_a/bsu_N"/>
</dbReference>
<evidence type="ECO:0000256" key="4">
    <source>
        <dbReference type="ARBA" id="ARBA00022475"/>
    </source>
</evidence>
<dbReference type="GO" id="GO:0045259">
    <property type="term" value="C:proton-transporting ATP synthase complex"/>
    <property type="evidence" value="ECO:0007669"/>
    <property type="project" value="UniProtKB-KW"/>
</dbReference>
<evidence type="ECO:0000256" key="12">
    <source>
        <dbReference type="ARBA" id="ARBA00023310"/>
    </source>
</evidence>
<keyword evidence="19" id="KW-0378">Hydrolase</keyword>
<dbReference type="Pfam" id="PF00306">
    <property type="entry name" value="ATP-synt_ab_C"/>
    <property type="match status" value="1"/>
</dbReference>
<dbReference type="Pfam" id="PF00006">
    <property type="entry name" value="ATP-synt_ab"/>
    <property type="match status" value="1"/>
</dbReference>
<dbReference type="RefSeq" id="WP_158349285.1">
    <property type="nucleotide sequence ID" value="NZ_CP032996.1"/>
</dbReference>
<keyword evidence="9 15" id="KW-0406">Ion transport</keyword>
<dbReference type="InterPro" id="IPR000194">
    <property type="entry name" value="ATPase_F1/V1/A1_a/bsu_nucl-bd"/>
</dbReference>
<dbReference type="Proteomes" id="UP000298603">
    <property type="component" value="Chromosome"/>
</dbReference>
<name>A0A4D6YCG9_9GAMM</name>
<feature type="domain" description="ATPase F1/V1/A1 complex alpha/beta subunit N-terminal" evidence="18">
    <location>
        <begin position="29"/>
        <end position="92"/>
    </location>
</feature>
<evidence type="ECO:0000256" key="3">
    <source>
        <dbReference type="ARBA" id="ARBA00022448"/>
    </source>
</evidence>
<evidence type="ECO:0000259" key="17">
    <source>
        <dbReference type="Pfam" id="PF00306"/>
    </source>
</evidence>
<comment type="catalytic activity">
    <reaction evidence="15">
        <text>ATP + H2O + 4 H(+)(in) = ADP + phosphate + 5 H(+)(out)</text>
        <dbReference type="Rhea" id="RHEA:57720"/>
        <dbReference type="ChEBI" id="CHEBI:15377"/>
        <dbReference type="ChEBI" id="CHEBI:15378"/>
        <dbReference type="ChEBI" id="CHEBI:30616"/>
        <dbReference type="ChEBI" id="CHEBI:43474"/>
        <dbReference type="ChEBI" id="CHEBI:456216"/>
        <dbReference type="EC" id="7.1.2.2"/>
    </reaction>
</comment>
<dbReference type="FunFam" id="3.40.50.300:FF:000002">
    <property type="entry name" value="ATP synthase subunit alpha"/>
    <property type="match status" value="1"/>
</dbReference>
<keyword evidence="6 15" id="KW-0375">Hydrogen ion transport</keyword>
<feature type="site" description="Required for activity" evidence="15">
    <location>
        <position position="373"/>
    </location>
</feature>
<comment type="subunit">
    <text evidence="14">F-type ATPases have 2 components, CF(1) - the catalytic core - and CF(0) - the membrane proton channel. CF(1) has five subunits: alpha(3), beta(3), gamma(1), delta(1), epsilon(1). CF(0) has four main subunits: a(1), b(1), b'(1) and c(9-12).</text>
</comment>
<dbReference type="InterPro" id="IPR033732">
    <property type="entry name" value="ATP_synth_F1_a_nt-bd_dom"/>
</dbReference>
<evidence type="ECO:0000256" key="8">
    <source>
        <dbReference type="ARBA" id="ARBA00022967"/>
    </source>
</evidence>
<dbReference type="GO" id="GO:0043531">
    <property type="term" value="F:ADP binding"/>
    <property type="evidence" value="ECO:0007669"/>
    <property type="project" value="TreeGrafter"/>
</dbReference>
<feature type="domain" description="ATP synthase alpha subunit C-terminal" evidence="17">
    <location>
        <begin position="382"/>
        <end position="507"/>
    </location>
</feature>
<dbReference type="InterPro" id="IPR023366">
    <property type="entry name" value="ATP_synth_asu-like_sf"/>
</dbReference>
<evidence type="ECO:0000256" key="10">
    <source>
        <dbReference type="ARBA" id="ARBA00023136"/>
    </source>
</evidence>
<evidence type="ECO:0000313" key="20">
    <source>
        <dbReference type="Proteomes" id="UP000298603"/>
    </source>
</evidence>
<dbReference type="AlphaFoldDB" id="A0A4D6YCG9"/>
<dbReference type="EMBL" id="CP032996">
    <property type="protein sequence ID" value="QCI27019.1"/>
    <property type="molecule type" value="Genomic_DNA"/>
</dbReference>
<sequence length="513" mass="57370">MQLNSNEISDLIKQRIEKFDILKKIYNEGIIISVIDGIIKIYGITEVMFGEMIILPNNLYALALNLEQDITSAVVLGCYLNITEGMRVYSTGKMLEVPVGPNLLGRVINALGKPIDGKGDIISETFFPIEQEAPGVIERMSVSEPLYTGYKSIDSMVPIGKGQRELIIGDRQTGKTTLAIDTIINQRQSNVFCIYVAIGQKQSTIFNVVKKLEEHNALSYTIVVNASASEAPVMQYLAPYSGCAIGEYFRDHGKNALIVYDDLSKHAISYRQISLLLRRPPGREAFPGDIFYLHSRLLERASRINSQSVKKRSQGMIDNKTGSLTALPIIETQSGDVSSFIPTNVISITDGQIFLESNLFNIGIRPAINPGISVSRVGSAAQIEIIKKLSSKIRVALAQYRELVAFAQFSTDLDETTKKQLNYGSKIVELLKQNQHSPMSVAEQSIIFFAAEYGFIDDIHINDILSFEKNILNYFHMNHLELIQKINCTNHYTKEIYKALKINITNFKKQNNL</sequence>
<evidence type="ECO:0000256" key="13">
    <source>
        <dbReference type="ARBA" id="ARBA00024342"/>
    </source>
</evidence>
<dbReference type="NCBIfam" id="NF009884">
    <property type="entry name" value="PRK13343.1"/>
    <property type="match status" value="1"/>
</dbReference>
<dbReference type="GO" id="GO:0046933">
    <property type="term" value="F:proton-transporting ATP synthase activity, rotational mechanism"/>
    <property type="evidence" value="ECO:0007669"/>
    <property type="project" value="UniProtKB-UniRule"/>
</dbReference>
<keyword evidence="3 15" id="KW-0813">Transport</keyword>
<keyword evidence="8 15" id="KW-1278">Translocase</keyword>
<evidence type="ECO:0000259" key="16">
    <source>
        <dbReference type="Pfam" id="PF00006"/>
    </source>
</evidence>
<evidence type="ECO:0000256" key="6">
    <source>
        <dbReference type="ARBA" id="ARBA00022781"/>
    </source>
</evidence>
<protein>
    <recommendedName>
        <fullName evidence="15">ATP synthase subunit alpha</fullName>
        <ecNumber evidence="15">7.1.2.2</ecNumber>
    </recommendedName>
    <alternativeName>
        <fullName evidence="15">ATP synthase F1 sector subunit alpha</fullName>
    </alternativeName>
    <alternativeName>
        <fullName evidence="15">F-ATPase subunit alpha</fullName>
    </alternativeName>
</protein>
<keyword evidence="12 15" id="KW-0066">ATP synthesis</keyword>
<dbReference type="GO" id="GO:0005524">
    <property type="term" value="F:ATP binding"/>
    <property type="evidence" value="ECO:0007669"/>
    <property type="project" value="UniProtKB-UniRule"/>
</dbReference>
<keyword evidence="5 15" id="KW-0547">Nucleotide-binding</keyword>
<dbReference type="PANTHER" id="PTHR48082">
    <property type="entry name" value="ATP SYNTHASE SUBUNIT ALPHA, MITOCHONDRIAL"/>
    <property type="match status" value="1"/>
</dbReference>
<reference evidence="19 20" key="1">
    <citation type="submission" date="2018-10" db="EMBL/GenBank/DDBJ databases">
        <title>Comparative functional genomics of the obligate endosymbiont Buchnera aphidicola.</title>
        <authorList>
            <person name="Chong R.A."/>
        </authorList>
    </citation>
    <scope>NUCLEOTIDE SEQUENCE [LARGE SCALE GENOMIC DNA]</scope>
    <source>
        <strain evidence="19 20">Tma</strain>
    </source>
</reference>
<dbReference type="PANTHER" id="PTHR48082:SF2">
    <property type="entry name" value="ATP SYNTHASE SUBUNIT ALPHA, MITOCHONDRIAL"/>
    <property type="match status" value="1"/>
</dbReference>
<accession>A0A4D6YCG9</accession>
<dbReference type="InterPro" id="IPR000793">
    <property type="entry name" value="ATP_synth_asu_C"/>
</dbReference>
<dbReference type="GO" id="GO:0016787">
    <property type="term" value="F:hydrolase activity"/>
    <property type="evidence" value="ECO:0007669"/>
    <property type="project" value="UniProtKB-KW"/>
</dbReference>
<evidence type="ECO:0000256" key="14">
    <source>
        <dbReference type="ARBA" id="ARBA00026013"/>
    </source>
</evidence>
<dbReference type="FunFam" id="1.20.150.20:FF:000001">
    <property type="entry name" value="ATP synthase subunit alpha"/>
    <property type="match status" value="1"/>
</dbReference>
<proteinExistence type="inferred from homology"/>
<gene>
    <name evidence="15" type="primary">atpA</name>
    <name evidence="19" type="ORF">D9V81_00035</name>
</gene>
<keyword evidence="11 15" id="KW-0139">CF(1)</keyword>
<evidence type="ECO:0000259" key="18">
    <source>
        <dbReference type="Pfam" id="PF02874"/>
    </source>
</evidence>
<evidence type="ECO:0000256" key="15">
    <source>
        <dbReference type="HAMAP-Rule" id="MF_01346"/>
    </source>
</evidence>
<keyword evidence="7 15" id="KW-0067">ATP-binding</keyword>
<comment type="subcellular location">
    <subcellularLocation>
        <location evidence="15">Cell membrane</location>
        <topology evidence="15">Peripheral membrane protein</topology>
    </subcellularLocation>
    <subcellularLocation>
        <location evidence="2">Membrane</location>
    </subcellularLocation>
</comment>
<dbReference type="SUPFAM" id="SSF50615">
    <property type="entry name" value="N-terminal domain of alpha and beta subunits of F1 ATP synthase"/>
    <property type="match status" value="1"/>
</dbReference>
<evidence type="ECO:0000313" key="19">
    <source>
        <dbReference type="EMBL" id="QCI27019.1"/>
    </source>
</evidence>
<dbReference type="CDD" id="cd18113">
    <property type="entry name" value="ATP-synt_F1_alpha_C"/>
    <property type="match status" value="1"/>
</dbReference>
<comment type="function">
    <text evidence="1 15">Produces ATP from ADP in the presence of a proton gradient across the membrane. The alpha chain is a regulatory subunit.</text>
</comment>